<feature type="chain" id="PRO_5014946952" description="Outer membrane protein beta-barrel domain-containing protein" evidence="1">
    <location>
        <begin position="23"/>
        <end position="217"/>
    </location>
</feature>
<feature type="signal peptide" evidence="1">
    <location>
        <begin position="1"/>
        <end position="22"/>
    </location>
</feature>
<organism evidence="3 4">
    <name type="scientific">Spirosoma pollinicola</name>
    <dbReference type="NCBI Taxonomy" id="2057025"/>
    <lineage>
        <taxon>Bacteria</taxon>
        <taxon>Pseudomonadati</taxon>
        <taxon>Bacteroidota</taxon>
        <taxon>Cytophagia</taxon>
        <taxon>Cytophagales</taxon>
        <taxon>Cytophagaceae</taxon>
        <taxon>Spirosoma</taxon>
    </lineage>
</organism>
<evidence type="ECO:0000256" key="1">
    <source>
        <dbReference type="SAM" id="SignalP"/>
    </source>
</evidence>
<evidence type="ECO:0000313" key="3">
    <source>
        <dbReference type="EMBL" id="AUD04150.1"/>
    </source>
</evidence>
<keyword evidence="4" id="KW-1185">Reference proteome</keyword>
<evidence type="ECO:0000313" key="4">
    <source>
        <dbReference type="Proteomes" id="UP000232883"/>
    </source>
</evidence>
<accession>A0A2K8Z2P6</accession>
<dbReference type="KEGG" id="spir:CWM47_21320"/>
<dbReference type="RefSeq" id="WP_100990216.1">
    <property type="nucleotide sequence ID" value="NZ_CP025096.1"/>
</dbReference>
<dbReference type="Proteomes" id="UP000232883">
    <property type="component" value="Chromosome"/>
</dbReference>
<gene>
    <name evidence="3" type="ORF">CWM47_21320</name>
</gene>
<feature type="domain" description="Outer membrane protein beta-barrel" evidence="2">
    <location>
        <begin position="26"/>
        <end position="182"/>
    </location>
</feature>
<dbReference type="Pfam" id="PF13568">
    <property type="entry name" value="OMP_b-brl_2"/>
    <property type="match status" value="1"/>
</dbReference>
<name>A0A2K8Z2P6_9BACT</name>
<sequence>MKTSKRVLILCWLLVFPGRSYGQSVNSFRYGITGGLNAGQLNTPSINKTSGLRWQYAAGVTVEQPFSSNFALAAELKYARHGAKAKVSGIMGNDAIISEYDYVTLPIFVRFQPKFDRIFIELGGQIGYFLAGRSYFSSKKDQALAAQNINRLDAGLTGGVGYRLGTHLVMDVRYYHSLRSLYEDFTAIDPITGTSTFIKLTPQYQRVWSLNLSYFFK</sequence>
<keyword evidence="1" id="KW-0732">Signal</keyword>
<protein>
    <recommendedName>
        <fullName evidence="2">Outer membrane protein beta-barrel domain-containing protein</fullName>
    </recommendedName>
</protein>
<evidence type="ECO:0000259" key="2">
    <source>
        <dbReference type="Pfam" id="PF13568"/>
    </source>
</evidence>
<dbReference type="AlphaFoldDB" id="A0A2K8Z2P6"/>
<dbReference type="InterPro" id="IPR025665">
    <property type="entry name" value="Beta-barrel_OMP_2"/>
</dbReference>
<proteinExistence type="predicted"/>
<reference evidence="3 4" key="1">
    <citation type="submission" date="2017-11" db="EMBL/GenBank/DDBJ databases">
        <title>Taxonomic description and genome sequences of Spirosoma HA7 sp. nov., isolated from pollen microhabitat of Corylus avellana.</title>
        <authorList>
            <person name="Ambika Manirajan B."/>
            <person name="Suarez C."/>
            <person name="Ratering S."/>
            <person name="Geissler-Plaum R."/>
            <person name="Cardinale M."/>
            <person name="Sylvia S."/>
        </authorList>
    </citation>
    <scope>NUCLEOTIDE SEQUENCE [LARGE SCALE GENOMIC DNA]</scope>
    <source>
        <strain evidence="3 4">HA7</strain>
    </source>
</reference>
<dbReference type="EMBL" id="CP025096">
    <property type="protein sequence ID" value="AUD04150.1"/>
    <property type="molecule type" value="Genomic_DNA"/>
</dbReference>
<dbReference type="OrthoDB" id="961502at2"/>